<dbReference type="GO" id="GO:0070182">
    <property type="term" value="F:DNA polymerase binding"/>
    <property type="evidence" value="ECO:0007669"/>
    <property type="project" value="TreeGrafter"/>
</dbReference>
<reference evidence="3" key="2">
    <citation type="submission" date="2017-02" db="UniProtKB">
        <authorList>
            <consortium name="WormBaseParasite"/>
        </authorList>
    </citation>
    <scope>IDENTIFICATION</scope>
</reference>
<evidence type="ECO:0000313" key="2">
    <source>
        <dbReference type="Proteomes" id="UP000035642"/>
    </source>
</evidence>
<accession>A0A0K0DA90</accession>
<dbReference type="InterPro" id="IPR014939">
    <property type="entry name" value="CDT1_Gemini-bd-like"/>
</dbReference>
<evidence type="ECO:0000313" key="3">
    <source>
        <dbReference type="WBParaSite" id="ACAC_0000715101-mRNA-1"/>
    </source>
</evidence>
<dbReference type="GO" id="GO:0000076">
    <property type="term" value="P:DNA replication checkpoint signaling"/>
    <property type="evidence" value="ECO:0007669"/>
    <property type="project" value="TreeGrafter"/>
</dbReference>
<dbReference type="InterPro" id="IPR045173">
    <property type="entry name" value="Cdt1"/>
</dbReference>
<dbReference type="Pfam" id="PF08839">
    <property type="entry name" value="CDT1"/>
    <property type="match status" value="1"/>
</dbReference>
<proteinExistence type="predicted"/>
<evidence type="ECO:0000259" key="1">
    <source>
        <dbReference type="SMART" id="SM01075"/>
    </source>
</evidence>
<dbReference type="GO" id="GO:0071163">
    <property type="term" value="P:DNA replication preinitiation complex assembly"/>
    <property type="evidence" value="ECO:0007669"/>
    <property type="project" value="InterPro"/>
</dbReference>
<dbReference type="GO" id="GO:0030174">
    <property type="term" value="P:regulation of DNA-templated DNA replication initiation"/>
    <property type="evidence" value="ECO:0007669"/>
    <property type="project" value="InterPro"/>
</dbReference>
<dbReference type="PANTHER" id="PTHR28637">
    <property type="entry name" value="DNA REPLICATION FACTOR CDT1"/>
    <property type="match status" value="1"/>
</dbReference>
<dbReference type="PANTHER" id="PTHR28637:SF1">
    <property type="entry name" value="DNA REPLICATION FACTOR CDT1"/>
    <property type="match status" value="1"/>
</dbReference>
<protein>
    <submittedName>
        <fullName evidence="3">CDT1 domain-containing protein</fullName>
    </submittedName>
</protein>
<feature type="domain" description="CDT1 Geminin-binding" evidence="1">
    <location>
        <begin position="78"/>
        <end position="277"/>
    </location>
</feature>
<dbReference type="GO" id="GO:0000278">
    <property type="term" value="P:mitotic cell cycle"/>
    <property type="evidence" value="ECO:0007669"/>
    <property type="project" value="TreeGrafter"/>
</dbReference>
<sequence length="449" mass="51312">MLKDPPKFVPLGATVAKSYKKTRTEIAEMNLNWTKRGVIYSCHNICFNSCNNQLRHVFDYGKASRLVDEVKNNSTLPLPRNYRRLHESFQSCDRVGDYFGVQRCLVDEIQMNVEKNTKITFSRKHLAQIIHVYPSSYDIKVEKKWKSKSRGKFELVMAANLINDLTGYMLPDTASKTDNQPLPKVTPVKLFSPRKKVVTAVPREPIVDSRPRLEGWRMTCRSHVFKHKLVEIVKKFHQKFLELLLNESELSRLRRFHPKFDLDHECEEIVEVGNFVQSFFFGMLVTFIVLDSFLLQTAIEDLKSPSKKLVSSCSATPLSPRKFAEQQSLKPKGAMSLLERVSRICSYGSLFMYVCLYFVLDPSKGSSLILEHISALCETAPEYFTITEIGGKRYLQLKQNNYVAIEKLLQEEVARLRGTGSSLPTANMLAVFGTVAMSPTKKSAVRALF</sequence>
<dbReference type="InterPro" id="IPR036390">
    <property type="entry name" value="WH_DNA-bd_sf"/>
</dbReference>
<reference evidence="2" key="1">
    <citation type="submission" date="2012-09" db="EMBL/GenBank/DDBJ databases">
        <authorList>
            <person name="Martin A.A."/>
        </authorList>
    </citation>
    <scope>NUCLEOTIDE SEQUENCE</scope>
</reference>
<dbReference type="STRING" id="6313.A0A0K0DA90"/>
<organism evidence="2 3">
    <name type="scientific">Angiostrongylus cantonensis</name>
    <name type="common">Rat lungworm</name>
    <dbReference type="NCBI Taxonomy" id="6313"/>
    <lineage>
        <taxon>Eukaryota</taxon>
        <taxon>Metazoa</taxon>
        <taxon>Ecdysozoa</taxon>
        <taxon>Nematoda</taxon>
        <taxon>Chromadorea</taxon>
        <taxon>Rhabditida</taxon>
        <taxon>Rhabditina</taxon>
        <taxon>Rhabditomorpha</taxon>
        <taxon>Strongyloidea</taxon>
        <taxon>Metastrongylidae</taxon>
        <taxon>Angiostrongylus</taxon>
    </lineage>
</organism>
<dbReference type="Proteomes" id="UP000035642">
    <property type="component" value="Unassembled WGS sequence"/>
</dbReference>
<dbReference type="GO" id="GO:0005634">
    <property type="term" value="C:nucleus"/>
    <property type="evidence" value="ECO:0007669"/>
    <property type="project" value="TreeGrafter"/>
</dbReference>
<dbReference type="GO" id="GO:0003677">
    <property type="term" value="F:DNA binding"/>
    <property type="evidence" value="ECO:0007669"/>
    <property type="project" value="InterPro"/>
</dbReference>
<name>A0A0K0DA90_ANGCA</name>
<keyword evidence="2" id="KW-1185">Reference proteome</keyword>
<dbReference type="WBParaSite" id="ACAC_0000715101-mRNA-1">
    <property type="protein sequence ID" value="ACAC_0000715101-mRNA-1"/>
    <property type="gene ID" value="ACAC_0000715101"/>
</dbReference>
<dbReference type="AlphaFoldDB" id="A0A0K0DA90"/>
<dbReference type="SUPFAM" id="SSF46785">
    <property type="entry name" value="Winged helix' DNA-binding domain"/>
    <property type="match status" value="1"/>
</dbReference>
<dbReference type="SMART" id="SM01075">
    <property type="entry name" value="CDT1"/>
    <property type="match status" value="1"/>
</dbReference>